<evidence type="ECO:0000313" key="2">
    <source>
        <dbReference type="EMBL" id="MFC5291447.1"/>
    </source>
</evidence>
<feature type="transmembrane region" description="Helical" evidence="1">
    <location>
        <begin position="6"/>
        <end position="25"/>
    </location>
</feature>
<keyword evidence="1" id="KW-0472">Membrane</keyword>
<evidence type="ECO:0000313" key="3">
    <source>
        <dbReference type="Proteomes" id="UP001595976"/>
    </source>
</evidence>
<proteinExistence type="predicted"/>
<keyword evidence="3" id="KW-1185">Reference proteome</keyword>
<dbReference type="RefSeq" id="WP_260349408.1">
    <property type="nucleotide sequence ID" value="NZ_JAOAOS010000015.1"/>
</dbReference>
<gene>
    <name evidence="2" type="ORF">ACFPK2_00405</name>
</gene>
<protein>
    <submittedName>
        <fullName evidence="2">Uncharacterized protein</fullName>
    </submittedName>
</protein>
<keyword evidence="1" id="KW-0812">Transmembrane</keyword>
<sequence>MSLNLRLALIGIIAAGVFFAGWKFVDLVAVGRVSKATEIFNQENRDAADAMSEARARVRACYDGGGVWDRAKGQCQRSVPGARQ</sequence>
<accession>A0ABW0EVX8</accession>
<organism evidence="2 3">
    <name type="scientific">Bosea minatitlanensis</name>
    <dbReference type="NCBI Taxonomy" id="128782"/>
    <lineage>
        <taxon>Bacteria</taxon>
        <taxon>Pseudomonadati</taxon>
        <taxon>Pseudomonadota</taxon>
        <taxon>Alphaproteobacteria</taxon>
        <taxon>Hyphomicrobiales</taxon>
        <taxon>Boseaceae</taxon>
        <taxon>Bosea</taxon>
    </lineage>
</organism>
<keyword evidence="1" id="KW-1133">Transmembrane helix</keyword>
<dbReference type="Proteomes" id="UP001595976">
    <property type="component" value="Unassembled WGS sequence"/>
</dbReference>
<reference evidence="3" key="1">
    <citation type="journal article" date="2019" name="Int. J. Syst. Evol. Microbiol.">
        <title>The Global Catalogue of Microorganisms (GCM) 10K type strain sequencing project: providing services to taxonomists for standard genome sequencing and annotation.</title>
        <authorList>
            <consortium name="The Broad Institute Genomics Platform"/>
            <consortium name="The Broad Institute Genome Sequencing Center for Infectious Disease"/>
            <person name="Wu L."/>
            <person name="Ma J."/>
        </authorList>
    </citation>
    <scope>NUCLEOTIDE SEQUENCE [LARGE SCALE GENOMIC DNA]</scope>
    <source>
        <strain evidence="3">CGMCC 1.15643</strain>
    </source>
</reference>
<comment type="caution">
    <text evidence="2">The sequence shown here is derived from an EMBL/GenBank/DDBJ whole genome shotgun (WGS) entry which is preliminary data.</text>
</comment>
<evidence type="ECO:0000256" key="1">
    <source>
        <dbReference type="SAM" id="Phobius"/>
    </source>
</evidence>
<dbReference type="EMBL" id="JBHSLI010000001">
    <property type="protein sequence ID" value="MFC5291447.1"/>
    <property type="molecule type" value="Genomic_DNA"/>
</dbReference>
<name>A0ABW0EVX8_9HYPH</name>